<gene>
    <name evidence="3" type="ORF">S01H1_67353</name>
</gene>
<dbReference type="CDD" id="cd00093">
    <property type="entry name" value="HTH_XRE"/>
    <property type="match status" value="1"/>
</dbReference>
<feature type="domain" description="HTH cro/C1-type" evidence="2">
    <location>
        <begin position="11"/>
        <end position="65"/>
    </location>
</feature>
<proteinExistence type="predicted"/>
<dbReference type="Gene3D" id="1.10.260.40">
    <property type="entry name" value="lambda repressor-like DNA-binding domains"/>
    <property type="match status" value="1"/>
</dbReference>
<dbReference type="PANTHER" id="PTHR46558">
    <property type="entry name" value="TRACRIPTIONAL REGULATORY PROTEIN-RELATED-RELATED"/>
    <property type="match status" value="1"/>
</dbReference>
<sequence length="136" mass="15713">MKFKKKISSRIKHFREEMDLSQLEFAKLVGVSRQTIYYLERGPYNPSLTISFKISEILKKPIHEIFYQEPIIKDILEGKSLSEIREVAEVAGLNLEKLASLSEMDDEELTKAFKKETITKIAIALGAEFEDLFENL</sequence>
<dbReference type="InterPro" id="IPR001387">
    <property type="entry name" value="Cro/C1-type_HTH"/>
</dbReference>
<dbReference type="AlphaFoldDB" id="X0X3Y6"/>
<dbReference type="SMART" id="SM00530">
    <property type="entry name" value="HTH_XRE"/>
    <property type="match status" value="2"/>
</dbReference>
<evidence type="ECO:0000313" key="3">
    <source>
        <dbReference type="EMBL" id="GAG37934.1"/>
    </source>
</evidence>
<name>X0X3Y6_9ZZZZ</name>
<dbReference type="EMBL" id="BARS01044601">
    <property type="protein sequence ID" value="GAG37934.1"/>
    <property type="molecule type" value="Genomic_DNA"/>
</dbReference>
<reference evidence="3" key="1">
    <citation type="journal article" date="2014" name="Front. Microbiol.">
        <title>High frequency of phylogenetically diverse reductive dehalogenase-homologous genes in deep subseafloor sedimentary metagenomes.</title>
        <authorList>
            <person name="Kawai M."/>
            <person name="Futagami T."/>
            <person name="Toyoda A."/>
            <person name="Takaki Y."/>
            <person name="Nishi S."/>
            <person name="Hori S."/>
            <person name="Arai W."/>
            <person name="Tsubouchi T."/>
            <person name="Morono Y."/>
            <person name="Uchiyama I."/>
            <person name="Ito T."/>
            <person name="Fujiyama A."/>
            <person name="Inagaki F."/>
            <person name="Takami H."/>
        </authorList>
    </citation>
    <scope>NUCLEOTIDE SEQUENCE</scope>
    <source>
        <strain evidence="3">Expedition CK06-06</strain>
    </source>
</reference>
<evidence type="ECO:0000256" key="1">
    <source>
        <dbReference type="ARBA" id="ARBA00023125"/>
    </source>
</evidence>
<dbReference type="PROSITE" id="PS50943">
    <property type="entry name" value="HTH_CROC1"/>
    <property type="match status" value="1"/>
</dbReference>
<dbReference type="GO" id="GO:0003677">
    <property type="term" value="F:DNA binding"/>
    <property type="evidence" value="ECO:0007669"/>
    <property type="project" value="UniProtKB-KW"/>
</dbReference>
<dbReference type="SUPFAM" id="SSF47413">
    <property type="entry name" value="lambda repressor-like DNA-binding domains"/>
    <property type="match status" value="1"/>
</dbReference>
<dbReference type="InterPro" id="IPR010982">
    <property type="entry name" value="Lambda_DNA-bd_dom_sf"/>
</dbReference>
<protein>
    <recommendedName>
        <fullName evidence="2">HTH cro/C1-type domain-containing protein</fullName>
    </recommendedName>
</protein>
<dbReference type="PANTHER" id="PTHR46558:SF4">
    <property type="entry name" value="DNA-BIDING PHAGE PROTEIN"/>
    <property type="match status" value="1"/>
</dbReference>
<comment type="caution">
    <text evidence="3">The sequence shown here is derived from an EMBL/GenBank/DDBJ whole genome shotgun (WGS) entry which is preliminary data.</text>
</comment>
<accession>X0X3Y6</accession>
<keyword evidence="1" id="KW-0238">DNA-binding</keyword>
<organism evidence="3">
    <name type="scientific">marine sediment metagenome</name>
    <dbReference type="NCBI Taxonomy" id="412755"/>
    <lineage>
        <taxon>unclassified sequences</taxon>
        <taxon>metagenomes</taxon>
        <taxon>ecological metagenomes</taxon>
    </lineage>
</organism>
<evidence type="ECO:0000259" key="2">
    <source>
        <dbReference type="PROSITE" id="PS50943"/>
    </source>
</evidence>
<dbReference type="Pfam" id="PF01381">
    <property type="entry name" value="HTH_3"/>
    <property type="match status" value="1"/>
</dbReference>